<name>A0A2P7NYS6_9PROT</name>
<proteinExistence type="predicted"/>
<evidence type="ECO:0000313" key="2">
    <source>
        <dbReference type="Proteomes" id="UP000241912"/>
    </source>
</evidence>
<gene>
    <name evidence="1" type="ORF">C7H79_02235</name>
</gene>
<dbReference type="EMBL" id="PXXU01000004">
    <property type="protein sequence ID" value="PSJ18631.1"/>
    <property type="molecule type" value="Genomic_DNA"/>
</dbReference>
<evidence type="ECO:0000313" key="1">
    <source>
        <dbReference type="EMBL" id="PSJ18631.1"/>
    </source>
</evidence>
<keyword evidence="2" id="KW-1185">Reference proteome</keyword>
<accession>A0A2P7NYS6</accession>
<reference evidence="1 2" key="1">
    <citation type="submission" date="2018-03" db="EMBL/GenBank/DDBJ databases">
        <title>Draft genome of Nitrosomonas supralitoralis APG5.</title>
        <authorList>
            <person name="Urakawa H."/>
            <person name="Lopez J.V."/>
        </authorList>
    </citation>
    <scope>NUCLEOTIDE SEQUENCE [LARGE SCALE GENOMIC DNA]</scope>
    <source>
        <strain evidence="1 2">APG5</strain>
    </source>
</reference>
<dbReference type="Proteomes" id="UP000241912">
    <property type="component" value="Unassembled WGS sequence"/>
</dbReference>
<protein>
    <submittedName>
        <fullName evidence="1">Uncharacterized protein</fullName>
    </submittedName>
</protein>
<dbReference type="AlphaFoldDB" id="A0A2P7NYS6"/>
<comment type="caution">
    <text evidence="1">The sequence shown here is derived from an EMBL/GenBank/DDBJ whole genome shotgun (WGS) entry which is preliminary data.</text>
</comment>
<organism evidence="1 2">
    <name type="scientific">Nitrosomonas supralitoralis</name>
    <dbReference type="NCBI Taxonomy" id="2116706"/>
    <lineage>
        <taxon>Bacteria</taxon>
        <taxon>Pseudomonadati</taxon>
        <taxon>Pseudomonadota</taxon>
        <taxon>Betaproteobacteria</taxon>
        <taxon>Nitrosomonadales</taxon>
        <taxon>Nitrosomonadaceae</taxon>
        <taxon>Nitrosomonas</taxon>
    </lineage>
</organism>
<sequence>MWNIDGHDRYSIHLANDAMLPYLQLDFPEILKPVLMILTILHFLKVRLRLREKLLSLLIRKSENSAKQNTV</sequence>